<dbReference type="PANTHER" id="PTHR13285:SF18">
    <property type="entry name" value="PROTEIN-CYSTEINE N-PALMITOYLTRANSFERASE RASP"/>
    <property type="match status" value="1"/>
</dbReference>
<keyword evidence="7" id="KW-0012">Acyltransferase</keyword>
<sequence>MTFISFHYFFLLSISLIVYYAINSKYKYWVIFIASIFFIYSISVNVLLFSFTFTALNYFGGLNLYKCLKNTKLRKITFWSLIGLDIGILIFFKYINFIFESINSFFQIAQIPVEIGLLKLILPIGISYYTFQSIGYLIRINRGFEMPERNFIRFSSFLLFFPKFLSGPVERSDHFFPQISNLKNFNQTLFSSGLRLILFGAFKKMVIADNLHEPLEMVYNNVYQYSGTPLISVLFIQLIYVYYNFSGYTDIALGSAKLFGIEIIDNFNRPFLSKSITEFWKRWHISLSSWCNEFIYFPFIIKYRKLGNIASVLGIFVTFLIIGIWHGANWTFVILGLLQALAIIYEFYTKRYRLKLASGFPLWFSNTISRILVYIFMSFSIVFFFSNSLVDAVYFITNLFKNIDIRFSGFHLLTDSFKFKMALCYFIILLCYEILIEKGYDLQSLFFNQPRWVRWSLYYLVIILIYFQNSEISTFVYMKF</sequence>
<keyword evidence="4 8" id="KW-0812">Transmembrane</keyword>
<dbReference type="InterPro" id="IPR004299">
    <property type="entry name" value="MBOAT_fam"/>
</dbReference>
<dbReference type="GO" id="GO:0005886">
    <property type="term" value="C:plasma membrane"/>
    <property type="evidence" value="ECO:0007669"/>
    <property type="project" value="UniProtKB-SubCell"/>
</dbReference>
<keyword evidence="5 8" id="KW-1133">Transmembrane helix</keyword>
<feature type="transmembrane region" description="Helical" evidence="8">
    <location>
        <begin position="371"/>
        <end position="397"/>
    </location>
</feature>
<keyword evidence="7" id="KW-0808">Transferase</keyword>
<dbReference type="PIRSF" id="PIRSF500217">
    <property type="entry name" value="AlgI"/>
    <property type="match status" value="1"/>
</dbReference>
<evidence type="ECO:0000256" key="5">
    <source>
        <dbReference type="ARBA" id="ARBA00022989"/>
    </source>
</evidence>
<evidence type="ECO:0000256" key="8">
    <source>
        <dbReference type="SAM" id="Phobius"/>
    </source>
</evidence>
<keyword evidence="10" id="KW-1185">Reference proteome</keyword>
<dbReference type="PANTHER" id="PTHR13285">
    <property type="entry name" value="ACYLTRANSFERASE"/>
    <property type="match status" value="1"/>
</dbReference>
<evidence type="ECO:0000256" key="6">
    <source>
        <dbReference type="ARBA" id="ARBA00023136"/>
    </source>
</evidence>
<feature type="transmembrane region" description="Helical" evidence="8">
    <location>
        <begin position="457"/>
        <end position="478"/>
    </location>
</feature>
<dbReference type="KEGG" id="anf:AQPE_4754"/>
<dbReference type="GO" id="GO:0042121">
    <property type="term" value="P:alginic acid biosynthetic process"/>
    <property type="evidence" value="ECO:0007669"/>
    <property type="project" value="InterPro"/>
</dbReference>
<proteinExistence type="inferred from homology"/>
<gene>
    <name evidence="9" type="ORF">AQPE_4754</name>
</gene>
<dbReference type="GO" id="GO:0016746">
    <property type="term" value="F:acyltransferase activity"/>
    <property type="evidence" value="ECO:0007669"/>
    <property type="project" value="UniProtKB-KW"/>
</dbReference>
<keyword evidence="6 7" id="KW-0472">Membrane</keyword>
<evidence type="ECO:0000313" key="9">
    <source>
        <dbReference type="EMBL" id="BBE20560.1"/>
    </source>
</evidence>
<dbReference type="AlphaFoldDB" id="A0A5K7SG26"/>
<keyword evidence="3 7" id="KW-1003">Cell membrane</keyword>
<evidence type="ECO:0000256" key="2">
    <source>
        <dbReference type="ARBA" id="ARBA00010323"/>
    </source>
</evidence>
<feature type="transmembrane region" description="Helical" evidence="8">
    <location>
        <begin position="330"/>
        <end position="348"/>
    </location>
</feature>
<feature type="transmembrane region" description="Helical" evidence="8">
    <location>
        <begin position="417"/>
        <end position="436"/>
    </location>
</feature>
<dbReference type="RefSeq" id="WP_318348700.1">
    <property type="nucleotide sequence ID" value="NZ_AP018694.1"/>
</dbReference>
<reference evidence="9" key="1">
    <citation type="journal article" date="2020" name="Int. J. Syst. Evol. Microbiol.">
        <title>Aquipluma nitroreducens gen. nov. sp. nov., a novel facultatively anaerobic bacterium isolated from a freshwater lake.</title>
        <authorList>
            <person name="Watanabe M."/>
            <person name="Kojima H."/>
            <person name="Fukui M."/>
        </authorList>
    </citation>
    <scope>NUCLEOTIDE SEQUENCE</scope>
    <source>
        <strain evidence="9">MeG22</strain>
    </source>
</reference>
<feature type="transmembrane region" description="Helical" evidence="8">
    <location>
        <begin position="306"/>
        <end position="324"/>
    </location>
</feature>
<evidence type="ECO:0000256" key="3">
    <source>
        <dbReference type="ARBA" id="ARBA00022475"/>
    </source>
</evidence>
<dbReference type="Proteomes" id="UP001193389">
    <property type="component" value="Chromosome"/>
</dbReference>
<evidence type="ECO:0000313" key="10">
    <source>
        <dbReference type="Proteomes" id="UP001193389"/>
    </source>
</evidence>
<organism evidence="9 10">
    <name type="scientific">Aquipluma nitroreducens</name>
    <dbReference type="NCBI Taxonomy" id="2010828"/>
    <lineage>
        <taxon>Bacteria</taxon>
        <taxon>Pseudomonadati</taxon>
        <taxon>Bacteroidota</taxon>
        <taxon>Bacteroidia</taxon>
        <taxon>Marinilabiliales</taxon>
        <taxon>Prolixibacteraceae</taxon>
        <taxon>Aquipluma</taxon>
    </lineage>
</organism>
<name>A0A5K7SG26_9BACT</name>
<dbReference type="PIRSF" id="PIRSF016636">
    <property type="entry name" value="AlgI_DltB"/>
    <property type="match status" value="1"/>
</dbReference>
<dbReference type="Pfam" id="PF03062">
    <property type="entry name" value="MBOAT"/>
    <property type="match status" value="1"/>
</dbReference>
<evidence type="ECO:0000256" key="1">
    <source>
        <dbReference type="ARBA" id="ARBA00004651"/>
    </source>
</evidence>
<comment type="subcellular location">
    <subcellularLocation>
        <location evidence="1">Cell membrane</location>
        <topology evidence="1">Multi-pass membrane protein</topology>
    </subcellularLocation>
</comment>
<dbReference type="InterPro" id="IPR051085">
    <property type="entry name" value="MB_O-acyltransferase"/>
</dbReference>
<feature type="transmembrane region" description="Helical" evidence="8">
    <location>
        <begin position="222"/>
        <end position="243"/>
    </location>
</feature>
<evidence type="ECO:0000256" key="7">
    <source>
        <dbReference type="PIRNR" id="PIRNR016636"/>
    </source>
</evidence>
<feature type="transmembrane region" description="Helical" evidence="8">
    <location>
        <begin position="76"/>
        <end position="99"/>
    </location>
</feature>
<accession>A0A5K7SG26</accession>
<comment type="similarity">
    <text evidence="2 7">Belongs to the membrane-bound acyltransferase family.</text>
</comment>
<protein>
    <submittedName>
        <fullName evidence="9">Poly(Beta-D-mannuronate) O-acetylase</fullName>
    </submittedName>
</protein>
<feature type="transmembrane region" description="Helical" evidence="8">
    <location>
        <begin position="111"/>
        <end position="131"/>
    </location>
</feature>
<dbReference type="EMBL" id="AP018694">
    <property type="protein sequence ID" value="BBE20560.1"/>
    <property type="molecule type" value="Genomic_DNA"/>
</dbReference>
<feature type="transmembrane region" description="Helical" evidence="8">
    <location>
        <begin position="29"/>
        <end position="56"/>
    </location>
</feature>
<feature type="transmembrane region" description="Helical" evidence="8">
    <location>
        <begin position="6"/>
        <end position="22"/>
    </location>
</feature>
<dbReference type="InterPro" id="IPR024194">
    <property type="entry name" value="Ac/AlaTfrase_AlgI/DltB"/>
</dbReference>
<evidence type="ECO:0000256" key="4">
    <source>
        <dbReference type="ARBA" id="ARBA00022692"/>
    </source>
</evidence>
<dbReference type="InterPro" id="IPR028362">
    <property type="entry name" value="AlgI"/>
</dbReference>